<organism evidence="1 2">
    <name type="scientific">Devosia aurantiaca</name>
    <dbReference type="NCBI Taxonomy" id="2714858"/>
    <lineage>
        <taxon>Bacteria</taxon>
        <taxon>Pseudomonadati</taxon>
        <taxon>Pseudomonadota</taxon>
        <taxon>Alphaproteobacteria</taxon>
        <taxon>Hyphomicrobiales</taxon>
        <taxon>Devosiaceae</taxon>
        <taxon>Devosia</taxon>
    </lineage>
</organism>
<comment type="caution">
    <text evidence="1">The sequence shown here is derived from an EMBL/GenBank/DDBJ whole genome shotgun (WGS) entry which is preliminary data.</text>
</comment>
<gene>
    <name evidence="1" type="ORF">G5575_05655</name>
</gene>
<name>A0A6M1SWH1_9HYPH</name>
<dbReference type="AlphaFoldDB" id="A0A6M1SWH1"/>
<reference evidence="1 2" key="2">
    <citation type="submission" date="2020-03" db="EMBL/GenBank/DDBJ databases">
        <title>Devosia chinhatensis sp. nov., isolated from a hexachlorocyclohexane (HCH) dump site in India.</title>
        <authorList>
            <person name="Kumar M."/>
            <person name="Lal R."/>
        </authorList>
    </citation>
    <scope>NUCLEOTIDE SEQUENCE [LARGE SCALE GENOMIC DNA]</scope>
    <source>
        <strain evidence="1 2">H239</strain>
    </source>
</reference>
<dbReference type="EMBL" id="JAALFG010000001">
    <property type="protein sequence ID" value="NGP17231.1"/>
    <property type="molecule type" value="Genomic_DNA"/>
</dbReference>
<proteinExistence type="predicted"/>
<sequence>MKAIELAVDQFGQRRKETGQGLAGAGGGNQQLRGAALVGRKDVELMLAGAQLRVANQSAMTFGKDAGKVDTSDLLQLLRKTI</sequence>
<evidence type="ECO:0000313" key="2">
    <source>
        <dbReference type="Proteomes" id="UP000474802"/>
    </source>
</evidence>
<dbReference type="Proteomes" id="UP000474802">
    <property type="component" value="Unassembled WGS sequence"/>
</dbReference>
<reference evidence="1 2" key="1">
    <citation type="submission" date="2020-02" db="EMBL/GenBank/DDBJ databases">
        <authorList>
            <person name="Khan S.A."/>
            <person name="Jeon C.O."/>
            <person name="Chun B.H."/>
        </authorList>
    </citation>
    <scope>NUCLEOTIDE SEQUENCE [LARGE SCALE GENOMIC DNA]</scope>
    <source>
        <strain evidence="1 2">H239</strain>
    </source>
</reference>
<evidence type="ECO:0000313" key="1">
    <source>
        <dbReference type="EMBL" id="NGP17231.1"/>
    </source>
</evidence>
<keyword evidence="2" id="KW-1185">Reference proteome</keyword>
<protein>
    <submittedName>
        <fullName evidence="1">Uncharacterized protein</fullName>
    </submittedName>
</protein>
<accession>A0A6M1SWH1</accession>